<organism evidence="2 3">
    <name type="scientific">Neofusicoccum ribis</name>
    <dbReference type="NCBI Taxonomy" id="45134"/>
    <lineage>
        <taxon>Eukaryota</taxon>
        <taxon>Fungi</taxon>
        <taxon>Dikarya</taxon>
        <taxon>Ascomycota</taxon>
        <taxon>Pezizomycotina</taxon>
        <taxon>Dothideomycetes</taxon>
        <taxon>Dothideomycetes incertae sedis</taxon>
        <taxon>Botryosphaeriales</taxon>
        <taxon>Botryosphaeriaceae</taxon>
        <taxon>Neofusicoccum</taxon>
    </lineage>
</organism>
<evidence type="ECO:0000313" key="3">
    <source>
        <dbReference type="Proteomes" id="UP001521116"/>
    </source>
</evidence>
<dbReference type="PANTHER" id="PTHR43735:SF24">
    <property type="entry name" value="NUCLEOTIDE-DISULPHIDE OXIDOREDUCTASE AMID-LIKE, PUTATIVE (AFU_ORTHOLOGUE AFUA_1G17180)-RELATED"/>
    <property type="match status" value="1"/>
</dbReference>
<feature type="domain" description="FAD/NAD(P)-binding" evidence="1">
    <location>
        <begin position="20"/>
        <end position="341"/>
    </location>
</feature>
<dbReference type="InterPro" id="IPR036188">
    <property type="entry name" value="FAD/NAD-bd_sf"/>
</dbReference>
<dbReference type="Pfam" id="PF07992">
    <property type="entry name" value="Pyr_redox_2"/>
    <property type="match status" value="1"/>
</dbReference>
<dbReference type="Gene3D" id="3.50.50.60">
    <property type="entry name" value="FAD/NAD(P)-binding domain"/>
    <property type="match status" value="2"/>
</dbReference>
<dbReference type="EMBL" id="JAJVDC020000161">
    <property type="protein sequence ID" value="KAL1620817.1"/>
    <property type="molecule type" value="Genomic_DNA"/>
</dbReference>
<accession>A0ABR3SHR1</accession>
<reference evidence="2 3" key="1">
    <citation type="submission" date="2024-02" db="EMBL/GenBank/DDBJ databases">
        <title>De novo assembly and annotation of 12 fungi associated with fruit tree decline syndrome in Ontario, Canada.</title>
        <authorList>
            <person name="Sulman M."/>
            <person name="Ellouze W."/>
            <person name="Ilyukhin E."/>
        </authorList>
    </citation>
    <scope>NUCLEOTIDE SEQUENCE [LARGE SCALE GENOMIC DNA]</scope>
    <source>
        <strain evidence="2 3">M1-105</strain>
    </source>
</reference>
<sequence length="423" mass="46292">MAIETQPQPPREPVVPVPHEVLIVGGSYGGLNAIHTLLAFIDGKHAAPNLFPEALLNIKSRRGIHITLVDERDGFFHTVGTPLAHCSREHCVPFWMKYRNILELQRDEVTVRRGSVKHIDCESLVATFDDMETTGKEFRQRYDYLVLATGMRRDWPTVPRAFTKAEYVQDGTAQIAGIEESAGDGIVVIGGGAVGIEMAAEIKHNHPSKNVILIHSRNELLSNEPLPAEFKERALAISEEEGVRVILGQRATVVAHENGTSTVTLTDGRVIEAGKVVTAIHKWTPVSSALSAEALTVDGYVKVNSHMNISSGIPNAGRHFAIGDVVEWSGIRRAGAAMFMGRVAATNVFSMLLVEETPERQNTFSEFPEVPPMMALAVGSQTVTYGPKQGVKYGKELMQTTFGTDLGWSNTLRHIGLTEVEDK</sequence>
<dbReference type="InterPro" id="IPR023753">
    <property type="entry name" value="FAD/NAD-binding_dom"/>
</dbReference>
<dbReference type="Proteomes" id="UP001521116">
    <property type="component" value="Unassembled WGS sequence"/>
</dbReference>
<dbReference type="PANTHER" id="PTHR43735">
    <property type="entry name" value="APOPTOSIS-INDUCING FACTOR 1"/>
    <property type="match status" value="1"/>
</dbReference>
<name>A0ABR3SHR1_9PEZI</name>
<keyword evidence="3" id="KW-1185">Reference proteome</keyword>
<proteinExistence type="predicted"/>
<evidence type="ECO:0000259" key="1">
    <source>
        <dbReference type="Pfam" id="PF07992"/>
    </source>
</evidence>
<dbReference type="PRINTS" id="PR00368">
    <property type="entry name" value="FADPNR"/>
</dbReference>
<dbReference type="PRINTS" id="PR00411">
    <property type="entry name" value="PNDRDTASEI"/>
</dbReference>
<comment type="caution">
    <text evidence="2">The sequence shown here is derived from an EMBL/GenBank/DDBJ whole genome shotgun (WGS) entry which is preliminary data.</text>
</comment>
<dbReference type="SUPFAM" id="SSF51905">
    <property type="entry name" value="FAD/NAD(P)-binding domain"/>
    <property type="match status" value="1"/>
</dbReference>
<gene>
    <name evidence="2" type="ORF">SLS56_009484</name>
</gene>
<evidence type="ECO:0000313" key="2">
    <source>
        <dbReference type="EMBL" id="KAL1620817.1"/>
    </source>
</evidence>
<protein>
    <recommendedName>
        <fullName evidence="1">FAD/NAD(P)-binding domain-containing protein</fullName>
    </recommendedName>
</protein>